<organism evidence="1 2">
    <name type="scientific">Intestinimonas massiliensis</name>
    <name type="common">ex Afouda et al. 2020</name>
    <dbReference type="NCBI Taxonomy" id="1673721"/>
    <lineage>
        <taxon>Bacteria</taxon>
        <taxon>Bacillati</taxon>
        <taxon>Bacillota</taxon>
        <taxon>Clostridia</taxon>
        <taxon>Eubacteriales</taxon>
        <taxon>Intestinimonas</taxon>
    </lineage>
</organism>
<evidence type="ECO:0000313" key="1">
    <source>
        <dbReference type="EMBL" id="MCQ4771229.1"/>
    </source>
</evidence>
<dbReference type="RefSeq" id="WP_256304461.1">
    <property type="nucleotide sequence ID" value="NZ_JANFYS010000026.1"/>
</dbReference>
<accession>A0AAW5JV71</accession>
<gene>
    <name evidence="1" type="ORF">NE579_12250</name>
</gene>
<protein>
    <submittedName>
        <fullName evidence="1">Uncharacterized protein</fullName>
    </submittedName>
</protein>
<reference evidence="1" key="1">
    <citation type="submission" date="2022-06" db="EMBL/GenBank/DDBJ databases">
        <title>Isolation of gut microbiota from human fecal samples.</title>
        <authorList>
            <person name="Pamer E.G."/>
            <person name="Barat B."/>
            <person name="Waligurski E."/>
            <person name="Medina S."/>
            <person name="Paddock L."/>
            <person name="Mostad J."/>
        </authorList>
    </citation>
    <scope>NUCLEOTIDE SEQUENCE</scope>
    <source>
        <strain evidence="1">DFI.9.91</strain>
    </source>
</reference>
<dbReference type="Proteomes" id="UP001204562">
    <property type="component" value="Unassembled WGS sequence"/>
</dbReference>
<dbReference type="EMBL" id="JANFYS010000026">
    <property type="protein sequence ID" value="MCQ4771229.1"/>
    <property type="molecule type" value="Genomic_DNA"/>
</dbReference>
<evidence type="ECO:0000313" key="2">
    <source>
        <dbReference type="Proteomes" id="UP001204562"/>
    </source>
</evidence>
<sequence>MKEECILVADRLEPRYIAEDEISRDGGQWPEYCRTLVVCVDSFENGLAEGWLHSFCLPAPRPFHSLDQLLFSMEEVLNESKLAEPWNITRTLNGRGARKRKKGPLPEVSRGSAPVAAWDFHALRPRRGELASFYLRVYSRQNASMQGILIRAGDRDSATAFRSALELIHIFRRALGS</sequence>
<comment type="caution">
    <text evidence="1">The sequence shown here is derived from an EMBL/GenBank/DDBJ whole genome shotgun (WGS) entry which is preliminary data.</text>
</comment>
<dbReference type="AlphaFoldDB" id="A0AAW5JV71"/>
<proteinExistence type="predicted"/>
<name>A0AAW5JV71_9FIRM</name>